<dbReference type="SUPFAM" id="SSF56436">
    <property type="entry name" value="C-type lectin-like"/>
    <property type="match status" value="1"/>
</dbReference>
<dbReference type="EMBL" id="JACWZY010000002">
    <property type="protein sequence ID" value="MBD2699512.1"/>
    <property type="molecule type" value="Genomic_DNA"/>
</dbReference>
<dbReference type="PANTHER" id="PTHR23150:SF19">
    <property type="entry name" value="FORMYLGLYCINE-GENERATING ENZYME"/>
    <property type="match status" value="1"/>
</dbReference>
<dbReference type="InterPro" id="IPR051043">
    <property type="entry name" value="Sulfatase_Mod_Factor_Kinase"/>
</dbReference>
<accession>A0A926XX56</accession>
<sequence>MYANPIGMEFVLIQPGSMVVGRFQPPYPKPQADVASKKTGVQWNTKDYDLAEKMVKQDATSGFTVKITRPYYIGKFEVTQAQWKKVMGTNLATFQGDKVKDEADLHPVEQVTWQDTQKFLAKLNALDKSHHYRLPTEFEWEYAARAGANDDIPWKTIWASAQMGSTTTAKVGQKTPNAWGLYDTLGNVWEWVQDFYNEKLFADPNPPRTGNQHVLKGASFVGDVKNATYMAHAAGPGNGWDVGFRVVMEVK</sequence>
<evidence type="ECO:0000259" key="1">
    <source>
        <dbReference type="Pfam" id="PF03781"/>
    </source>
</evidence>
<dbReference type="Pfam" id="PF03781">
    <property type="entry name" value="FGE-sulfatase"/>
    <property type="match status" value="1"/>
</dbReference>
<protein>
    <submittedName>
        <fullName evidence="2">SUMF1/EgtB/PvdO family nonheme iron enzyme</fullName>
    </submittedName>
</protein>
<comment type="caution">
    <text evidence="2">The sequence shown here is derived from an EMBL/GenBank/DDBJ whole genome shotgun (WGS) entry which is preliminary data.</text>
</comment>
<dbReference type="Proteomes" id="UP000598820">
    <property type="component" value="Unassembled WGS sequence"/>
</dbReference>
<dbReference type="Gene3D" id="3.90.1580.10">
    <property type="entry name" value="paralog of FGE (formylglycine-generating enzyme)"/>
    <property type="match status" value="1"/>
</dbReference>
<evidence type="ECO:0000313" key="2">
    <source>
        <dbReference type="EMBL" id="MBD2699512.1"/>
    </source>
</evidence>
<proteinExistence type="predicted"/>
<keyword evidence="3" id="KW-1185">Reference proteome</keyword>
<name>A0A926XX56_9BACT</name>
<organism evidence="2 3">
    <name type="scientific">Spirosoma profusum</name>
    <dbReference type="NCBI Taxonomy" id="2771354"/>
    <lineage>
        <taxon>Bacteria</taxon>
        <taxon>Pseudomonadati</taxon>
        <taxon>Bacteroidota</taxon>
        <taxon>Cytophagia</taxon>
        <taxon>Cytophagales</taxon>
        <taxon>Cytophagaceae</taxon>
        <taxon>Spirosoma</taxon>
    </lineage>
</organism>
<dbReference type="InterPro" id="IPR016187">
    <property type="entry name" value="CTDL_fold"/>
</dbReference>
<evidence type="ECO:0000313" key="3">
    <source>
        <dbReference type="Proteomes" id="UP000598820"/>
    </source>
</evidence>
<dbReference type="InterPro" id="IPR042095">
    <property type="entry name" value="SUMF_sf"/>
</dbReference>
<feature type="domain" description="Sulfatase-modifying factor enzyme-like" evidence="1">
    <location>
        <begin position="56"/>
        <end position="247"/>
    </location>
</feature>
<gene>
    <name evidence="2" type="ORF">IC229_02605</name>
</gene>
<dbReference type="GO" id="GO:0120147">
    <property type="term" value="F:formylglycine-generating oxidase activity"/>
    <property type="evidence" value="ECO:0007669"/>
    <property type="project" value="TreeGrafter"/>
</dbReference>
<dbReference type="PANTHER" id="PTHR23150">
    <property type="entry name" value="SULFATASE MODIFYING FACTOR 1, 2"/>
    <property type="match status" value="1"/>
</dbReference>
<reference evidence="2" key="1">
    <citation type="submission" date="2020-09" db="EMBL/GenBank/DDBJ databases">
        <authorList>
            <person name="Kim M.K."/>
        </authorList>
    </citation>
    <scope>NUCLEOTIDE SEQUENCE</scope>
    <source>
        <strain evidence="2">BT702</strain>
    </source>
</reference>
<dbReference type="AlphaFoldDB" id="A0A926XX56"/>
<dbReference type="InterPro" id="IPR005532">
    <property type="entry name" value="SUMF_dom"/>
</dbReference>